<accession>A0A498HDB3</accession>
<feature type="compositionally biased region" description="Basic and acidic residues" evidence="1">
    <location>
        <begin position="100"/>
        <end position="115"/>
    </location>
</feature>
<proteinExistence type="predicted"/>
<evidence type="ECO:0000313" key="2">
    <source>
        <dbReference type="EMBL" id="RXH67425.1"/>
    </source>
</evidence>
<organism evidence="2 3">
    <name type="scientific">Malus domestica</name>
    <name type="common">Apple</name>
    <name type="synonym">Pyrus malus</name>
    <dbReference type="NCBI Taxonomy" id="3750"/>
    <lineage>
        <taxon>Eukaryota</taxon>
        <taxon>Viridiplantae</taxon>
        <taxon>Streptophyta</taxon>
        <taxon>Embryophyta</taxon>
        <taxon>Tracheophyta</taxon>
        <taxon>Spermatophyta</taxon>
        <taxon>Magnoliopsida</taxon>
        <taxon>eudicotyledons</taxon>
        <taxon>Gunneridae</taxon>
        <taxon>Pentapetalae</taxon>
        <taxon>rosids</taxon>
        <taxon>fabids</taxon>
        <taxon>Rosales</taxon>
        <taxon>Rosaceae</taxon>
        <taxon>Amygdaloideae</taxon>
        <taxon>Maleae</taxon>
        <taxon>Malus</taxon>
    </lineage>
</organism>
<comment type="caution">
    <text evidence="2">The sequence shown here is derived from an EMBL/GenBank/DDBJ whole genome shotgun (WGS) entry which is preliminary data.</text>
</comment>
<evidence type="ECO:0000313" key="3">
    <source>
        <dbReference type="Proteomes" id="UP000290289"/>
    </source>
</evidence>
<sequence>MLRFMRWSCNGGVEATGAILGFVFRLTSEVVIPACPTASPGSSPSDHGLHYPWASSGGLTETTVEERWCCCSATTPKKFMGLTATVGSGPLRLIGTSRGGLDHPEEIHGTRDGRG</sequence>
<dbReference type="AlphaFoldDB" id="A0A498HDB3"/>
<keyword evidence="3" id="KW-1185">Reference proteome</keyword>
<dbReference type="Proteomes" id="UP000290289">
    <property type="component" value="Chromosome 17"/>
</dbReference>
<gene>
    <name evidence="2" type="ORF">DVH24_027572</name>
</gene>
<evidence type="ECO:0000256" key="1">
    <source>
        <dbReference type="SAM" id="MobiDB-lite"/>
    </source>
</evidence>
<dbReference type="EMBL" id="RDQH01000343">
    <property type="protein sequence ID" value="RXH67425.1"/>
    <property type="molecule type" value="Genomic_DNA"/>
</dbReference>
<feature type="region of interest" description="Disordered" evidence="1">
    <location>
        <begin position="95"/>
        <end position="115"/>
    </location>
</feature>
<protein>
    <submittedName>
        <fullName evidence="2">Uncharacterized protein</fullName>
    </submittedName>
</protein>
<name>A0A498HDB3_MALDO</name>
<reference evidence="2 3" key="1">
    <citation type="submission" date="2018-10" db="EMBL/GenBank/DDBJ databases">
        <title>A high-quality apple genome assembly.</title>
        <authorList>
            <person name="Hu J."/>
        </authorList>
    </citation>
    <scope>NUCLEOTIDE SEQUENCE [LARGE SCALE GENOMIC DNA]</scope>
    <source>
        <strain evidence="3">cv. HFTH1</strain>
        <tissue evidence="2">Young leaf</tissue>
    </source>
</reference>